<comment type="function">
    <text evidence="1">Core subunit of the mitochondrial membrane respiratory chain NADH dehydrogenase (Complex I) that is believed to belong to the minimal assembly required for catalysis. Complex I functions in the transfer of electrons from NADH to the respiratory chain. The immediate electron acceptor for the enzyme is believed to be ubiquinone.</text>
</comment>
<dbReference type="InterPro" id="IPR000260">
    <property type="entry name" value="NADH4_N"/>
</dbReference>
<keyword evidence="6 17" id="KW-0813">Transport</keyword>
<comment type="subcellular location">
    <subcellularLocation>
        <location evidence="2 17">Mitochondrion membrane</location>
        <topology evidence="2 17">Multi-pass membrane protein</topology>
    </subcellularLocation>
</comment>
<name>A0A1L5BWA7_9CRUS</name>
<evidence type="ECO:0000256" key="10">
    <source>
        <dbReference type="ARBA" id="ARBA00022982"/>
    </source>
</evidence>
<keyword evidence="13 17" id="KW-0830">Ubiquinone</keyword>
<evidence type="ECO:0000256" key="3">
    <source>
        <dbReference type="ARBA" id="ARBA00009025"/>
    </source>
</evidence>
<feature type="transmembrane region" description="Helical" evidence="17">
    <location>
        <begin position="412"/>
        <end position="435"/>
    </location>
</feature>
<feature type="transmembrane region" description="Helical" evidence="17">
    <location>
        <begin position="369"/>
        <end position="392"/>
    </location>
</feature>
<evidence type="ECO:0000256" key="15">
    <source>
        <dbReference type="ARBA" id="ARBA00023136"/>
    </source>
</evidence>
<evidence type="ECO:0000256" key="14">
    <source>
        <dbReference type="ARBA" id="ARBA00023128"/>
    </source>
</evidence>
<dbReference type="GO" id="GO:0003954">
    <property type="term" value="F:NADH dehydrogenase activity"/>
    <property type="evidence" value="ECO:0007669"/>
    <property type="project" value="TreeGrafter"/>
</dbReference>
<geneLocation type="mitochondrion" evidence="20"/>
<feature type="domain" description="NADH:quinone oxidoreductase/Mrp antiporter transmembrane" evidence="18">
    <location>
        <begin position="104"/>
        <end position="380"/>
    </location>
</feature>
<dbReference type="PANTHER" id="PTHR43507">
    <property type="entry name" value="NADH-UBIQUINONE OXIDOREDUCTASE CHAIN 4"/>
    <property type="match status" value="1"/>
</dbReference>
<comment type="similarity">
    <text evidence="3 17">Belongs to the complex I subunit 4 family.</text>
</comment>
<accession>A0A1L5BWA7</accession>
<feature type="transmembrane region" description="Helical" evidence="17">
    <location>
        <begin position="83"/>
        <end position="101"/>
    </location>
</feature>
<feature type="transmembrane region" description="Helical" evidence="17">
    <location>
        <begin position="265"/>
        <end position="286"/>
    </location>
</feature>
<keyword evidence="15 17" id="KW-0472">Membrane</keyword>
<dbReference type="GO" id="GO:0015990">
    <property type="term" value="P:electron transport coupled proton transport"/>
    <property type="evidence" value="ECO:0007669"/>
    <property type="project" value="TreeGrafter"/>
</dbReference>
<feature type="transmembrane region" description="Helical" evidence="17">
    <location>
        <begin position="7"/>
        <end position="32"/>
    </location>
</feature>
<feature type="transmembrane region" description="Helical" evidence="17">
    <location>
        <begin position="135"/>
        <end position="155"/>
    </location>
</feature>
<organism evidence="20">
    <name type="scientific">Garjajewia cabanisii</name>
    <dbReference type="NCBI Taxonomy" id="686703"/>
    <lineage>
        <taxon>Eukaryota</taxon>
        <taxon>Metazoa</taxon>
        <taxon>Ecdysozoa</taxon>
        <taxon>Arthropoda</taxon>
        <taxon>Crustacea</taxon>
        <taxon>Multicrustacea</taxon>
        <taxon>Malacostraca</taxon>
        <taxon>Eumalacostraca</taxon>
        <taxon>Peracarida</taxon>
        <taxon>Amphipoda</taxon>
        <taxon>Senticaudata</taxon>
        <taxon>Gammarida</taxon>
        <taxon>Gammaridira</taxon>
        <taxon>Gammaroidea</taxon>
        <taxon>Acanthogammaridae</taxon>
        <taxon>Plesiogammarinae</taxon>
        <taxon>Garjajewia</taxon>
    </lineage>
</organism>
<dbReference type="InterPro" id="IPR003918">
    <property type="entry name" value="NADH_UbQ_OxRdtase"/>
</dbReference>
<feature type="transmembrane region" description="Helical" evidence="17">
    <location>
        <begin position="52"/>
        <end position="71"/>
    </location>
</feature>
<evidence type="ECO:0000256" key="2">
    <source>
        <dbReference type="ARBA" id="ARBA00004225"/>
    </source>
</evidence>
<evidence type="ECO:0000259" key="18">
    <source>
        <dbReference type="Pfam" id="PF00361"/>
    </source>
</evidence>
<feature type="transmembrane region" description="Helical" evidence="17">
    <location>
        <begin position="107"/>
        <end position="128"/>
    </location>
</feature>
<evidence type="ECO:0000256" key="13">
    <source>
        <dbReference type="ARBA" id="ARBA00023075"/>
    </source>
</evidence>
<feature type="transmembrane region" description="Helical" evidence="17">
    <location>
        <begin position="327"/>
        <end position="349"/>
    </location>
</feature>
<protein>
    <recommendedName>
        <fullName evidence="5 17">NADH-ubiquinone oxidoreductase chain 4</fullName>
        <ecNumber evidence="4 17">7.1.1.2</ecNumber>
    </recommendedName>
</protein>
<dbReference type="GO" id="GO:0031966">
    <property type="term" value="C:mitochondrial membrane"/>
    <property type="evidence" value="ECO:0007669"/>
    <property type="project" value="UniProtKB-SubCell"/>
</dbReference>
<evidence type="ECO:0000259" key="19">
    <source>
        <dbReference type="Pfam" id="PF01059"/>
    </source>
</evidence>
<comment type="function">
    <text evidence="17">Core subunit of the mitochondrial membrane respiratory chain NADH dehydrogenase (Complex I) which catalyzes electron transfer from NADH through the respiratory chain, using ubiquinone as an electron acceptor. Essential for the catalytic activity and assembly of complex I.</text>
</comment>
<evidence type="ECO:0000256" key="4">
    <source>
        <dbReference type="ARBA" id="ARBA00012944"/>
    </source>
</evidence>
<dbReference type="EC" id="7.1.1.2" evidence="4 17"/>
<evidence type="ECO:0000256" key="7">
    <source>
        <dbReference type="ARBA" id="ARBA00022660"/>
    </source>
</evidence>
<keyword evidence="11 17" id="KW-1133">Transmembrane helix</keyword>
<feature type="transmembrane region" description="Helical" evidence="17">
    <location>
        <begin position="175"/>
        <end position="197"/>
    </location>
</feature>
<evidence type="ECO:0000256" key="8">
    <source>
        <dbReference type="ARBA" id="ARBA00022692"/>
    </source>
</evidence>
<evidence type="ECO:0000256" key="11">
    <source>
        <dbReference type="ARBA" id="ARBA00022989"/>
    </source>
</evidence>
<feature type="transmembrane region" description="Helical" evidence="17">
    <location>
        <begin position="237"/>
        <end position="258"/>
    </location>
</feature>
<dbReference type="PRINTS" id="PR01437">
    <property type="entry name" value="NUOXDRDTASE4"/>
</dbReference>
<proteinExistence type="inferred from homology"/>
<feature type="transmembrane region" description="Helical" evidence="17">
    <location>
        <begin position="204"/>
        <end position="225"/>
    </location>
</feature>
<evidence type="ECO:0000256" key="12">
    <source>
        <dbReference type="ARBA" id="ARBA00023027"/>
    </source>
</evidence>
<keyword evidence="8 17" id="KW-0812">Transmembrane</keyword>
<dbReference type="GO" id="GO:0048039">
    <property type="term" value="F:ubiquinone binding"/>
    <property type="evidence" value="ECO:0007669"/>
    <property type="project" value="TreeGrafter"/>
</dbReference>
<sequence>MLSGLVGIFSMVVVSGVWGESLFLVVLMSGLMVMSSSDSLVWKAGLSGELDYVSWSLSLLSFWVVFLAILGSKAVKKVSSLRGVFVGLSMSLLGLFLASFYVSDFMFFYLGFESCLIPIFFLVLGWGYQPERSGAGVYMLFYTLLGSLPLFFLILSFYSKNGGYMAVVSEFSESVFFIFLVGAFLVKFPMYSVHLWLLKAHVEAPVAGSMILAGVMLKLGGYGLIRFLPVCPVKPVLLAEIIMSLSMWGAVLLSLSCLRQMDMKLLIASSSVVHMGLCIVGLLALSDWGFKGALVVMIGHGLCSSGLFYLANVVYERSHSRSMAVSKGFLALMPSMCLWWFMLLSVNMAAPPSLNLLGEIFLISTLMSWSSYMLGVVGLMSFFSAGYSLYLFSLSQHGVYLNSKSGFHSGSVLEYLICASHWVPVNVIILCVVWLV</sequence>
<dbReference type="Pfam" id="PF01059">
    <property type="entry name" value="Oxidored_q5_N"/>
    <property type="match status" value="1"/>
</dbReference>
<evidence type="ECO:0000256" key="9">
    <source>
        <dbReference type="ARBA" id="ARBA00022967"/>
    </source>
</evidence>
<gene>
    <name evidence="20" type="primary">ND4</name>
</gene>
<evidence type="ECO:0000256" key="5">
    <source>
        <dbReference type="ARBA" id="ARBA00021006"/>
    </source>
</evidence>
<dbReference type="EMBL" id="KX341965">
    <property type="protein sequence ID" value="APL97243.1"/>
    <property type="molecule type" value="Genomic_DNA"/>
</dbReference>
<keyword evidence="9" id="KW-1278">Translocase</keyword>
<evidence type="ECO:0000256" key="1">
    <source>
        <dbReference type="ARBA" id="ARBA00003257"/>
    </source>
</evidence>
<dbReference type="InterPro" id="IPR001750">
    <property type="entry name" value="ND/Mrp_TM"/>
</dbReference>
<feature type="transmembrane region" description="Helical" evidence="17">
    <location>
        <begin position="292"/>
        <end position="315"/>
    </location>
</feature>
<keyword evidence="7 17" id="KW-0679">Respiratory chain</keyword>
<comment type="catalytic activity">
    <reaction evidence="16 17">
        <text>a ubiquinone + NADH + 5 H(+)(in) = a ubiquinol + NAD(+) + 4 H(+)(out)</text>
        <dbReference type="Rhea" id="RHEA:29091"/>
        <dbReference type="Rhea" id="RHEA-COMP:9565"/>
        <dbReference type="Rhea" id="RHEA-COMP:9566"/>
        <dbReference type="ChEBI" id="CHEBI:15378"/>
        <dbReference type="ChEBI" id="CHEBI:16389"/>
        <dbReference type="ChEBI" id="CHEBI:17976"/>
        <dbReference type="ChEBI" id="CHEBI:57540"/>
        <dbReference type="ChEBI" id="CHEBI:57945"/>
        <dbReference type="EC" id="7.1.1.2"/>
    </reaction>
</comment>
<dbReference type="AlphaFoldDB" id="A0A1L5BWA7"/>
<dbReference type="GO" id="GO:0008137">
    <property type="term" value="F:NADH dehydrogenase (ubiquinone) activity"/>
    <property type="evidence" value="ECO:0007669"/>
    <property type="project" value="UniProtKB-UniRule"/>
</dbReference>
<keyword evidence="14 17" id="KW-0496">Mitochondrion</keyword>
<evidence type="ECO:0000256" key="17">
    <source>
        <dbReference type="RuleBase" id="RU003297"/>
    </source>
</evidence>
<feature type="domain" description="NADH:ubiquinone oxidoreductase chain 4 N-terminal" evidence="19">
    <location>
        <begin position="22"/>
        <end position="93"/>
    </location>
</feature>
<evidence type="ECO:0000256" key="16">
    <source>
        <dbReference type="ARBA" id="ARBA00049551"/>
    </source>
</evidence>
<keyword evidence="10 17" id="KW-0249">Electron transport</keyword>
<keyword evidence="12 17" id="KW-0520">NAD</keyword>
<dbReference type="Pfam" id="PF00361">
    <property type="entry name" value="Proton_antipo_M"/>
    <property type="match status" value="1"/>
</dbReference>
<dbReference type="PANTHER" id="PTHR43507:SF20">
    <property type="entry name" value="NADH-UBIQUINONE OXIDOREDUCTASE CHAIN 4"/>
    <property type="match status" value="1"/>
</dbReference>
<dbReference type="GO" id="GO:0042773">
    <property type="term" value="P:ATP synthesis coupled electron transport"/>
    <property type="evidence" value="ECO:0007669"/>
    <property type="project" value="InterPro"/>
</dbReference>
<reference evidence="20" key="1">
    <citation type="journal article" date="2016" name="BMC Genomics">
        <title>Evolution of mitochondrial genomes in Baikalian amphipods.</title>
        <authorList>
            <person name="Romanova E.V."/>
            <person name="Aleoshin V.V."/>
            <person name="Kamaltynov R.M."/>
            <person name="Mikhailov K.V."/>
            <person name="Logacheva M.D."/>
            <person name="Sirotinina E.A."/>
            <person name="Gornov A.Y."/>
            <person name="Anikin A.S."/>
            <person name="Sherbakov D.Y."/>
        </authorList>
    </citation>
    <scope>NUCLEOTIDE SEQUENCE</scope>
</reference>
<evidence type="ECO:0000256" key="6">
    <source>
        <dbReference type="ARBA" id="ARBA00022448"/>
    </source>
</evidence>
<evidence type="ECO:0000313" key="20">
    <source>
        <dbReference type="EMBL" id="APL97243.1"/>
    </source>
</evidence>